<accession>A0A9Q3PDW9</accession>
<evidence type="ECO:0000313" key="2">
    <source>
        <dbReference type="EMBL" id="MBW0557137.1"/>
    </source>
</evidence>
<evidence type="ECO:0000256" key="1">
    <source>
        <dbReference type="SAM" id="SignalP"/>
    </source>
</evidence>
<evidence type="ECO:0000313" key="3">
    <source>
        <dbReference type="Proteomes" id="UP000765509"/>
    </source>
</evidence>
<keyword evidence="1" id="KW-0732">Signal</keyword>
<proteinExistence type="predicted"/>
<keyword evidence="3" id="KW-1185">Reference proteome</keyword>
<dbReference type="AlphaFoldDB" id="A0A9Q3PDW9"/>
<sequence>MPSNSSSMKLLTILLMLTLISPQITAKSETFSCTTSYRAFRTLNETQCVDERGHHHLCPKSKCYVEDGENHLSVEQGLGFRNCSQNQWWFPELIYADEFIANDFYHTILVIRAYQFVNGSPTELDGQYQCSFGKPGDPEVNSRRPIRKLTSGSPTCKNGRSLPFIMRPHVPLSNRPEHLPNCSSFLTNSPTEHFPYVHVPYKTFNNSGVFSI</sequence>
<feature type="chain" id="PRO_5040151486" evidence="1">
    <location>
        <begin position="27"/>
        <end position="212"/>
    </location>
</feature>
<organism evidence="2 3">
    <name type="scientific">Austropuccinia psidii MF-1</name>
    <dbReference type="NCBI Taxonomy" id="1389203"/>
    <lineage>
        <taxon>Eukaryota</taxon>
        <taxon>Fungi</taxon>
        <taxon>Dikarya</taxon>
        <taxon>Basidiomycota</taxon>
        <taxon>Pucciniomycotina</taxon>
        <taxon>Pucciniomycetes</taxon>
        <taxon>Pucciniales</taxon>
        <taxon>Sphaerophragmiaceae</taxon>
        <taxon>Austropuccinia</taxon>
    </lineage>
</organism>
<protein>
    <submittedName>
        <fullName evidence="2">Uncharacterized protein</fullName>
    </submittedName>
</protein>
<gene>
    <name evidence="2" type="ORF">O181_096852</name>
</gene>
<feature type="signal peptide" evidence="1">
    <location>
        <begin position="1"/>
        <end position="26"/>
    </location>
</feature>
<dbReference type="EMBL" id="AVOT02064864">
    <property type="protein sequence ID" value="MBW0557137.1"/>
    <property type="molecule type" value="Genomic_DNA"/>
</dbReference>
<comment type="caution">
    <text evidence="2">The sequence shown here is derived from an EMBL/GenBank/DDBJ whole genome shotgun (WGS) entry which is preliminary data.</text>
</comment>
<reference evidence="2" key="1">
    <citation type="submission" date="2021-03" db="EMBL/GenBank/DDBJ databases">
        <title>Draft genome sequence of rust myrtle Austropuccinia psidii MF-1, a brazilian biotype.</title>
        <authorList>
            <person name="Quecine M.C."/>
            <person name="Pachon D.M.R."/>
            <person name="Bonatelli M.L."/>
            <person name="Correr F.H."/>
            <person name="Franceschini L.M."/>
            <person name="Leite T.F."/>
            <person name="Margarido G.R.A."/>
            <person name="Almeida C.A."/>
            <person name="Ferrarezi J.A."/>
            <person name="Labate C.A."/>
        </authorList>
    </citation>
    <scope>NUCLEOTIDE SEQUENCE</scope>
    <source>
        <strain evidence="2">MF-1</strain>
    </source>
</reference>
<dbReference type="Proteomes" id="UP000765509">
    <property type="component" value="Unassembled WGS sequence"/>
</dbReference>
<name>A0A9Q3PDW9_9BASI</name>